<evidence type="ECO:0000256" key="9">
    <source>
        <dbReference type="HAMAP-Rule" id="MF_01318"/>
    </source>
</evidence>
<dbReference type="Pfam" id="PF00687">
    <property type="entry name" value="Ribosomal_L1"/>
    <property type="match status" value="1"/>
</dbReference>
<dbReference type="GO" id="GO:0015934">
    <property type="term" value="C:large ribosomal subunit"/>
    <property type="evidence" value="ECO:0007669"/>
    <property type="project" value="InterPro"/>
</dbReference>
<dbReference type="FunFam" id="3.40.50.790:FF:000001">
    <property type="entry name" value="50S ribosomal protein L1"/>
    <property type="match status" value="1"/>
</dbReference>
<dbReference type="GO" id="GO:0006417">
    <property type="term" value="P:regulation of translation"/>
    <property type="evidence" value="ECO:0007669"/>
    <property type="project" value="UniProtKB-KW"/>
</dbReference>
<dbReference type="GO" id="GO:0006412">
    <property type="term" value="P:translation"/>
    <property type="evidence" value="ECO:0007669"/>
    <property type="project" value="UniProtKB-UniRule"/>
</dbReference>
<evidence type="ECO:0000256" key="4">
    <source>
        <dbReference type="ARBA" id="ARBA00022845"/>
    </source>
</evidence>
<dbReference type="InterPro" id="IPR023674">
    <property type="entry name" value="Ribosomal_uL1-like"/>
</dbReference>
<dbReference type="NCBIfam" id="TIGR01169">
    <property type="entry name" value="rplA_bact"/>
    <property type="match status" value="1"/>
</dbReference>
<protein>
    <recommendedName>
        <fullName evidence="8 9">Large ribosomal subunit protein uL1</fullName>
    </recommendedName>
</protein>
<evidence type="ECO:0000313" key="10">
    <source>
        <dbReference type="EMBL" id="OGF28272.1"/>
    </source>
</evidence>
<keyword evidence="2 9" id="KW-0678">Repressor</keyword>
<evidence type="ECO:0000256" key="8">
    <source>
        <dbReference type="ARBA" id="ARBA00035241"/>
    </source>
</evidence>
<evidence type="ECO:0000256" key="1">
    <source>
        <dbReference type="ARBA" id="ARBA00010531"/>
    </source>
</evidence>
<dbReference type="GO" id="GO:0019843">
    <property type="term" value="F:rRNA binding"/>
    <property type="evidence" value="ECO:0007669"/>
    <property type="project" value="UniProtKB-UniRule"/>
</dbReference>
<dbReference type="PANTHER" id="PTHR36427">
    <property type="entry name" value="54S RIBOSOMAL PROTEIN L1, MITOCHONDRIAL"/>
    <property type="match status" value="1"/>
</dbReference>
<dbReference type="HAMAP" id="MF_01318_B">
    <property type="entry name" value="Ribosomal_uL1_B"/>
    <property type="match status" value="1"/>
</dbReference>
<evidence type="ECO:0000256" key="2">
    <source>
        <dbReference type="ARBA" id="ARBA00022491"/>
    </source>
</evidence>
<keyword evidence="9" id="KW-0820">tRNA-binding</keyword>
<keyword evidence="4 9" id="KW-0810">Translation regulation</keyword>
<dbReference type="Gene3D" id="3.30.190.20">
    <property type="match status" value="1"/>
</dbReference>
<dbReference type="EMBL" id="MFGC01000014">
    <property type="protein sequence ID" value="OGF28272.1"/>
    <property type="molecule type" value="Genomic_DNA"/>
</dbReference>
<name>A0A1F5SNJ8_9BACT</name>
<keyword evidence="5 9" id="KW-0694">RNA-binding</keyword>
<comment type="function">
    <text evidence="9">Binds directly to 23S rRNA. The L1 stalk is quite mobile in the ribosome, and is involved in E site tRNA release.</text>
</comment>
<dbReference type="Proteomes" id="UP000178925">
    <property type="component" value="Unassembled WGS sequence"/>
</dbReference>
<reference evidence="10 11" key="1">
    <citation type="journal article" date="2016" name="Nat. Commun.">
        <title>Thousands of microbial genomes shed light on interconnected biogeochemical processes in an aquifer system.</title>
        <authorList>
            <person name="Anantharaman K."/>
            <person name="Brown C.T."/>
            <person name="Hug L.A."/>
            <person name="Sharon I."/>
            <person name="Castelle C.J."/>
            <person name="Probst A.J."/>
            <person name="Thomas B.C."/>
            <person name="Singh A."/>
            <person name="Wilkins M.J."/>
            <person name="Karaoz U."/>
            <person name="Brodie E.L."/>
            <person name="Williams K.H."/>
            <person name="Hubbard S.S."/>
            <person name="Banfield J.F."/>
        </authorList>
    </citation>
    <scope>NUCLEOTIDE SEQUENCE [LARGE SCALE GENOMIC DNA]</scope>
</reference>
<dbReference type="InterPro" id="IPR002143">
    <property type="entry name" value="Ribosomal_uL1"/>
</dbReference>
<dbReference type="STRING" id="1797995.A2242_03465"/>
<gene>
    <name evidence="9" type="primary">rplA</name>
    <name evidence="10" type="ORF">A2242_03465</name>
</gene>
<sequence>MSKRMKELAKLVDPKKTYPIAEAIQLAKKTSKTKFDANIELHARLGIDIKKGDQQVRASLTYPKSIGKKRVIAAFVPAALEKEAKAAGADIAGGEELIKQIIQSKKTDFDTAVATPDMMKLLAPAARILGPRGLMPSPKNNTVTPNIKQAIEEFKKGKIDFKNDGGGNVHLIVGKASFSDSDLAENFSAALEAIKKAKPSSSKGTYLKNVSISSGMGPGIKVEV</sequence>
<comment type="caution">
    <text evidence="10">The sequence shown here is derived from an EMBL/GenBank/DDBJ whole genome shotgun (WGS) entry which is preliminary data.</text>
</comment>
<dbReference type="PIRSF" id="PIRSF002155">
    <property type="entry name" value="Ribosomal_L1"/>
    <property type="match status" value="1"/>
</dbReference>
<dbReference type="GO" id="GO:0003735">
    <property type="term" value="F:structural constituent of ribosome"/>
    <property type="evidence" value="ECO:0007669"/>
    <property type="project" value="InterPro"/>
</dbReference>
<evidence type="ECO:0000256" key="6">
    <source>
        <dbReference type="ARBA" id="ARBA00022980"/>
    </source>
</evidence>
<dbReference type="InterPro" id="IPR028364">
    <property type="entry name" value="Ribosomal_uL1/biogenesis"/>
</dbReference>
<keyword evidence="3 9" id="KW-0699">rRNA-binding</keyword>
<organism evidence="10 11">
    <name type="scientific">Candidatus Falkowbacteria bacterium RIFOXYA2_FULL_47_9</name>
    <dbReference type="NCBI Taxonomy" id="1797995"/>
    <lineage>
        <taxon>Bacteria</taxon>
        <taxon>Candidatus Falkowiibacteriota</taxon>
    </lineage>
</organism>
<comment type="function">
    <text evidence="9">Protein L1 is also a translational repressor protein, it controls the translation of the L11 operon by binding to its mRNA.</text>
</comment>
<accession>A0A1F5SNJ8</accession>
<evidence type="ECO:0000256" key="7">
    <source>
        <dbReference type="ARBA" id="ARBA00023274"/>
    </source>
</evidence>
<dbReference type="InterPro" id="IPR016095">
    <property type="entry name" value="Ribosomal_uL1_3-a/b-sand"/>
</dbReference>
<dbReference type="AlphaFoldDB" id="A0A1F5SNJ8"/>
<dbReference type="CDD" id="cd00403">
    <property type="entry name" value="Ribosomal_L1"/>
    <property type="match status" value="1"/>
</dbReference>
<comment type="similarity">
    <text evidence="1 9">Belongs to the universal ribosomal protein uL1 family.</text>
</comment>
<dbReference type="InterPro" id="IPR005878">
    <property type="entry name" value="Ribosom_uL1_bac-type"/>
</dbReference>
<dbReference type="Gene3D" id="3.40.50.790">
    <property type="match status" value="1"/>
</dbReference>
<keyword evidence="7 9" id="KW-0687">Ribonucleoprotein</keyword>
<evidence type="ECO:0000256" key="3">
    <source>
        <dbReference type="ARBA" id="ARBA00022730"/>
    </source>
</evidence>
<comment type="subunit">
    <text evidence="9">Part of the 50S ribosomal subunit.</text>
</comment>
<evidence type="ECO:0000256" key="5">
    <source>
        <dbReference type="ARBA" id="ARBA00022884"/>
    </source>
</evidence>
<dbReference type="PANTHER" id="PTHR36427:SF3">
    <property type="entry name" value="LARGE RIBOSOMAL SUBUNIT PROTEIN UL1M"/>
    <property type="match status" value="1"/>
</dbReference>
<dbReference type="GO" id="GO:0000049">
    <property type="term" value="F:tRNA binding"/>
    <property type="evidence" value="ECO:0007669"/>
    <property type="project" value="UniProtKB-KW"/>
</dbReference>
<evidence type="ECO:0000313" key="11">
    <source>
        <dbReference type="Proteomes" id="UP000178925"/>
    </source>
</evidence>
<keyword evidence="6 9" id="KW-0689">Ribosomal protein</keyword>
<dbReference type="SUPFAM" id="SSF56808">
    <property type="entry name" value="Ribosomal protein L1"/>
    <property type="match status" value="1"/>
</dbReference>
<proteinExistence type="inferred from homology"/>